<protein>
    <submittedName>
        <fullName evidence="2">Uncharacterized protein</fullName>
    </submittedName>
</protein>
<gene>
    <name evidence="2" type="ORF">F8B43_2741</name>
</gene>
<sequence length="60" mass="6472">MGGTFETVPMAGRGLAGHKHPSDPEVKAAPRRHVGNFPTRGTFSAKSCSLRRSTPRNLQL</sequence>
<feature type="region of interest" description="Disordered" evidence="1">
    <location>
        <begin position="1"/>
        <end position="60"/>
    </location>
</feature>
<dbReference type="EMBL" id="WEKV01000010">
    <property type="protein sequence ID" value="KAB7784708.1"/>
    <property type="molecule type" value="Genomic_DNA"/>
</dbReference>
<name>A0A833N049_9HYPH</name>
<feature type="compositionally biased region" description="Polar residues" evidence="1">
    <location>
        <begin position="39"/>
        <end position="60"/>
    </location>
</feature>
<evidence type="ECO:0000313" key="2">
    <source>
        <dbReference type="EMBL" id="KAB7784708.1"/>
    </source>
</evidence>
<organism evidence="2 3">
    <name type="scientific">Methylorubrum populi</name>
    <dbReference type="NCBI Taxonomy" id="223967"/>
    <lineage>
        <taxon>Bacteria</taxon>
        <taxon>Pseudomonadati</taxon>
        <taxon>Pseudomonadota</taxon>
        <taxon>Alphaproteobacteria</taxon>
        <taxon>Hyphomicrobiales</taxon>
        <taxon>Methylobacteriaceae</taxon>
        <taxon>Methylorubrum</taxon>
    </lineage>
</organism>
<proteinExistence type="predicted"/>
<dbReference type="AlphaFoldDB" id="A0A833N049"/>
<reference evidence="2 3" key="1">
    <citation type="submission" date="2019-10" db="EMBL/GenBank/DDBJ databases">
        <title>Draft Genome Sequence of the Caffeine Degrading Methylotroph Methylorubrum populi PINKEL.</title>
        <authorList>
            <person name="Dawson S.C."/>
            <person name="Zhang X."/>
            <person name="Wright M.E."/>
            <person name="Sharma G."/>
            <person name="Langner J.T."/>
            <person name="Ditty J.L."/>
            <person name="Subuyuj G.A."/>
        </authorList>
    </citation>
    <scope>NUCLEOTIDE SEQUENCE [LARGE SCALE GENOMIC DNA]</scope>
    <source>
        <strain evidence="2 3">Pinkel</strain>
    </source>
</reference>
<evidence type="ECO:0000313" key="3">
    <source>
        <dbReference type="Proteomes" id="UP000469949"/>
    </source>
</evidence>
<comment type="caution">
    <text evidence="2">The sequence shown here is derived from an EMBL/GenBank/DDBJ whole genome shotgun (WGS) entry which is preliminary data.</text>
</comment>
<dbReference type="Proteomes" id="UP000469949">
    <property type="component" value="Unassembled WGS sequence"/>
</dbReference>
<evidence type="ECO:0000256" key="1">
    <source>
        <dbReference type="SAM" id="MobiDB-lite"/>
    </source>
</evidence>
<accession>A0A833N049</accession>